<name>A0A4C1T6T6_EUMVA</name>
<keyword evidence="2" id="KW-1185">Reference proteome</keyword>
<dbReference type="AlphaFoldDB" id="A0A4C1T6T6"/>
<dbReference type="EMBL" id="BGZK01004469">
    <property type="protein sequence ID" value="GBP09188.1"/>
    <property type="molecule type" value="Genomic_DNA"/>
</dbReference>
<dbReference type="Proteomes" id="UP000299102">
    <property type="component" value="Unassembled WGS sequence"/>
</dbReference>
<reference evidence="1 2" key="1">
    <citation type="journal article" date="2019" name="Commun. Biol.">
        <title>The bagworm genome reveals a unique fibroin gene that provides high tensile strength.</title>
        <authorList>
            <person name="Kono N."/>
            <person name="Nakamura H."/>
            <person name="Ohtoshi R."/>
            <person name="Tomita M."/>
            <person name="Numata K."/>
            <person name="Arakawa K."/>
        </authorList>
    </citation>
    <scope>NUCLEOTIDE SEQUENCE [LARGE SCALE GENOMIC DNA]</scope>
</reference>
<gene>
    <name evidence="1" type="ORF">EVAR_73736_1</name>
</gene>
<accession>A0A4C1T6T6</accession>
<evidence type="ECO:0000313" key="2">
    <source>
        <dbReference type="Proteomes" id="UP000299102"/>
    </source>
</evidence>
<comment type="caution">
    <text evidence="1">The sequence shown here is derived from an EMBL/GenBank/DDBJ whole genome shotgun (WGS) entry which is preliminary data.</text>
</comment>
<evidence type="ECO:0000313" key="1">
    <source>
        <dbReference type="EMBL" id="GBP09188.1"/>
    </source>
</evidence>
<protein>
    <submittedName>
        <fullName evidence="1">Uncharacterized protein</fullName>
    </submittedName>
</protein>
<proteinExistence type="predicted"/>
<organism evidence="1 2">
    <name type="scientific">Eumeta variegata</name>
    <name type="common">Bagworm moth</name>
    <name type="synonym">Eumeta japonica</name>
    <dbReference type="NCBI Taxonomy" id="151549"/>
    <lineage>
        <taxon>Eukaryota</taxon>
        <taxon>Metazoa</taxon>
        <taxon>Ecdysozoa</taxon>
        <taxon>Arthropoda</taxon>
        <taxon>Hexapoda</taxon>
        <taxon>Insecta</taxon>
        <taxon>Pterygota</taxon>
        <taxon>Neoptera</taxon>
        <taxon>Endopterygota</taxon>
        <taxon>Lepidoptera</taxon>
        <taxon>Glossata</taxon>
        <taxon>Ditrysia</taxon>
        <taxon>Tineoidea</taxon>
        <taxon>Psychidae</taxon>
        <taxon>Oiketicinae</taxon>
        <taxon>Eumeta</taxon>
    </lineage>
</organism>
<sequence>MEIYEVVELPIANLFNEILVVLENILSKLVEEASREDMSTLEDISALKSNAETLPTDSARASMIKETEEAASAGPLKSFEDKGFKLKNCWGN</sequence>